<keyword evidence="4" id="KW-1185">Reference proteome</keyword>
<reference evidence="2 4" key="1">
    <citation type="submission" date="2023-07" db="EMBL/GenBank/DDBJ databases">
        <title>Sorghum-associated microbial communities from plants grown in Nebraska, USA.</title>
        <authorList>
            <person name="Schachtman D."/>
        </authorList>
    </citation>
    <scope>NUCLEOTIDE SEQUENCE</scope>
    <source>
        <strain evidence="3 4">BE105</strain>
        <strain evidence="2">BE69</strain>
    </source>
</reference>
<evidence type="ECO:0000313" key="2">
    <source>
        <dbReference type="EMBL" id="MDR6767729.1"/>
    </source>
</evidence>
<feature type="region of interest" description="Disordered" evidence="1">
    <location>
        <begin position="72"/>
        <end position="104"/>
    </location>
</feature>
<accession>A0AAJ2F2I0</accession>
<proteinExistence type="predicted"/>
<evidence type="ECO:0000313" key="5">
    <source>
        <dbReference type="Proteomes" id="UP001253458"/>
    </source>
</evidence>
<sequence>MTEAKKDPVPVFVLKRLGSQAPEFDMPVDIQKLDGTPARLTLRCKALKKTEWAGIKDARQREAIEATLNEKVAAEAKSQEKPTTDEKATKGKAKAKAPAAETPKDANALREVVLRTFDENTLTSAVNDALKTDASLVLKFAIGWDLEDEFTAANLEALENEFAGSLEAAINAFNLAVFHGRVGNSKP</sequence>
<dbReference type="EMBL" id="JAVDTS010000011">
    <property type="protein sequence ID" value="MDR6839711.1"/>
    <property type="molecule type" value="Genomic_DNA"/>
</dbReference>
<comment type="caution">
    <text evidence="2">The sequence shown here is derived from an EMBL/GenBank/DDBJ whole genome shotgun (WGS) entry which is preliminary data.</text>
</comment>
<feature type="compositionally biased region" description="Basic and acidic residues" evidence="1">
    <location>
        <begin position="72"/>
        <end position="89"/>
    </location>
</feature>
<dbReference type="EMBL" id="JAVDTL010000004">
    <property type="protein sequence ID" value="MDR6767729.1"/>
    <property type="molecule type" value="Genomic_DNA"/>
</dbReference>
<organism evidence="2 5">
    <name type="scientific">Acidovorax delafieldii</name>
    <name type="common">Pseudomonas delafieldii</name>
    <dbReference type="NCBI Taxonomy" id="47920"/>
    <lineage>
        <taxon>Bacteria</taxon>
        <taxon>Pseudomonadati</taxon>
        <taxon>Pseudomonadota</taxon>
        <taxon>Betaproteobacteria</taxon>
        <taxon>Burkholderiales</taxon>
        <taxon>Comamonadaceae</taxon>
        <taxon>Acidovorax</taxon>
    </lineage>
</organism>
<dbReference type="Pfam" id="PF08748">
    <property type="entry name" value="Phage_TAC_4"/>
    <property type="match status" value="1"/>
</dbReference>
<evidence type="ECO:0000256" key="1">
    <source>
        <dbReference type="SAM" id="MobiDB-lite"/>
    </source>
</evidence>
<evidence type="ECO:0000313" key="4">
    <source>
        <dbReference type="Proteomes" id="UP001249076"/>
    </source>
</evidence>
<dbReference type="RefSeq" id="WP_209820699.1">
    <property type="nucleotide sequence ID" value="NZ_JAVDTL010000004.1"/>
</dbReference>
<dbReference type="InterPro" id="IPR014859">
    <property type="entry name" value="Phage_TAC_4"/>
</dbReference>
<gene>
    <name evidence="2" type="ORF">J2W88_003010</name>
    <name evidence="3" type="ORF">J2W93_004579</name>
</gene>
<dbReference type="Proteomes" id="UP001249076">
    <property type="component" value="Unassembled WGS sequence"/>
</dbReference>
<dbReference type="Proteomes" id="UP001253458">
    <property type="component" value="Unassembled WGS sequence"/>
</dbReference>
<protein>
    <recommendedName>
        <fullName evidence="6">Tail assembly chaperone</fullName>
    </recommendedName>
</protein>
<evidence type="ECO:0000313" key="3">
    <source>
        <dbReference type="EMBL" id="MDR6839711.1"/>
    </source>
</evidence>
<name>A0AAJ2F2I0_ACIDE</name>
<evidence type="ECO:0008006" key="6">
    <source>
        <dbReference type="Google" id="ProtNLM"/>
    </source>
</evidence>
<dbReference type="AlphaFoldDB" id="A0AAJ2F2I0"/>